<keyword evidence="4" id="KW-1185">Reference proteome</keyword>
<dbReference type="Proteomes" id="UP001228403">
    <property type="component" value="Unassembled WGS sequence"/>
</dbReference>
<gene>
    <name evidence="3" type="ORF">QUW02_05065</name>
</gene>
<comment type="caution">
    <text evidence="3">The sequence shown here is derived from an EMBL/GenBank/DDBJ whole genome shotgun (WGS) entry which is preliminary data.</text>
</comment>
<sequence length="443" mass="49177">MKRTVLAGILFTTQQAFANSNACEAIFCVGKNTPMPQTEQPDSTSQKLRQHIAFDIRPDYILPTNNYQRGLGGVVPPSVTLTANLKYGFRFAPDSYFGRNYPHTVQGIGVGYHTFFNPSEMGNPLAVYVFQTSRIATISRRLSLDYEWNFGVSLGWKKYDPVKNPTNTAVGSFANAYINLGLLLNCQLSSRTHLRLGAGFTHFSNGNTRYPNAGINTAGAYLGISQELGNDKSYGTTLLPPDQEWKNKSFRERMTYDVVLYGAVRKKGILPDGVTPVIAPGVFAVGGVNFTPLYQVNRYFRTGISLDVQYDESANIVNHIANPDGATAGFEAKFYKPPFREQFGVGLSARAELVMPIFSINIGIGKNLICKGADTNASYQILALKTDITRRFFLHVGYQLYRFKDPNNLMIGIGYRFGRRTTKPESRHQSAPAPAKKIKNRVP</sequence>
<keyword evidence="2" id="KW-0732">Signal</keyword>
<protein>
    <submittedName>
        <fullName evidence="3">Acyloxyacyl hydrolase</fullName>
    </submittedName>
</protein>
<reference evidence="4" key="1">
    <citation type="submission" date="2023-07" db="EMBL/GenBank/DDBJ databases">
        <title>Identification and characterization of horizontal gene transfer across gut microbiota members of farm animals based on homology search.</title>
        <authorList>
            <person name="Schwarzerova J."/>
            <person name="Nykrynova M."/>
            <person name="Jureckova K."/>
            <person name="Cejkova D."/>
            <person name="Rychlik I."/>
        </authorList>
    </citation>
    <scope>NUCLEOTIDE SEQUENCE [LARGE SCALE GENOMIC DNA]</scope>
    <source>
        <strain evidence="4">ET4</strain>
    </source>
</reference>
<dbReference type="InterPro" id="IPR018550">
    <property type="entry name" value="Lipid-A_deacylase-rel"/>
</dbReference>
<feature type="signal peptide" evidence="2">
    <location>
        <begin position="1"/>
        <end position="18"/>
    </location>
</feature>
<dbReference type="Gene3D" id="2.40.160.20">
    <property type="match status" value="1"/>
</dbReference>
<evidence type="ECO:0000256" key="2">
    <source>
        <dbReference type="SAM" id="SignalP"/>
    </source>
</evidence>
<organism evidence="3 4">
    <name type="scientific">Bacteroides eggerthii</name>
    <dbReference type="NCBI Taxonomy" id="28111"/>
    <lineage>
        <taxon>Bacteria</taxon>
        <taxon>Pseudomonadati</taxon>
        <taxon>Bacteroidota</taxon>
        <taxon>Bacteroidia</taxon>
        <taxon>Bacteroidales</taxon>
        <taxon>Bacteroidaceae</taxon>
        <taxon>Bacteroides</taxon>
    </lineage>
</organism>
<accession>A0ABT7U450</accession>
<evidence type="ECO:0000256" key="1">
    <source>
        <dbReference type="SAM" id="MobiDB-lite"/>
    </source>
</evidence>
<feature type="region of interest" description="Disordered" evidence="1">
    <location>
        <begin position="421"/>
        <end position="443"/>
    </location>
</feature>
<dbReference type="EMBL" id="JAUDCF010000008">
    <property type="protein sequence ID" value="MDM8145301.1"/>
    <property type="molecule type" value="Genomic_DNA"/>
</dbReference>
<name>A0ABT7U450_9BACE</name>
<evidence type="ECO:0000313" key="3">
    <source>
        <dbReference type="EMBL" id="MDM8145301.1"/>
    </source>
</evidence>
<evidence type="ECO:0000313" key="4">
    <source>
        <dbReference type="Proteomes" id="UP001228403"/>
    </source>
</evidence>
<feature type="chain" id="PRO_5045490053" evidence="2">
    <location>
        <begin position="19"/>
        <end position="443"/>
    </location>
</feature>
<keyword evidence="3" id="KW-0378">Hydrolase</keyword>
<dbReference type="GO" id="GO:0016787">
    <property type="term" value="F:hydrolase activity"/>
    <property type="evidence" value="ECO:0007669"/>
    <property type="project" value="UniProtKB-KW"/>
</dbReference>
<proteinExistence type="predicted"/>
<dbReference type="Pfam" id="PF09411">
    <property type="entry name" value="PagL"/>
    <property type="match status" value="1"/>
</dbReference>